<name>A0A7Z7FN11_9BURK</name>
<reference evidence="2" key="1">
    <citation type="submission" date="2016-10" db="EMBL/GenBank/DDBJ databases">
        <authorList>
            <person name="Varghese N."/>
            <person name="Submissions S."/>
        </authorList>
    </citation>
    <scope>NUCLEOTIDE SEQUENCE [LARGE SCALE GENOMIC DNA]</scope>
    <source>
        <strain evidence="2">YR281</strain>
    </source>
</reference>
<organism evidence="2 3">
    <name type="scientific">Paraburkholderia steynii</name>
    <dbReference type="NCBI Taxonomy" id="1245441"/>
    <lineage>
        <taxon>Bacteria</taxon>
        <taxon>Pseudomonadati</taxon>
        <taxon>Pseudomonadota</taxon>
        <taxon>Betaproteobacteria</taxon>
        <taxon>Burkholderiales</taxon>
        <taxon>Burkholderiaceae</taxon>
        <taxon>Paraburkholderia</taxon>
    </lineage>
</organism>
<keyword evidence="3" id="KW-1185">Reference proteome</keyword>
<dbReference type="EMBL" id="FNDI01000031">
    <property type="protein sequence ID" value="SDJ04872.1"/>
    <property type="molecule type" value="Genomic_DNA"/>
</dbReference>
<dbReference type="GO" id="GO:0010181">
    <property type="term" value="F:FMN binding"/>
    <property type="evidence" value="ECO:0007669"/>
    <property type="project" value="InterPro"/>
</dbReference>
<dbReference type="GO" id="GO:0016646">
    <property type="term" value="F:oxidoreductase activity, acting on the CH-NH group of donors, NAD or NADP as acceptor"/>
    <property type="evidence" value="ECO:0007669"/>
    <property type="project" value="UniProtKB-ARBA"/>
</dbReference>
<dbReference type="Gene3D" id="2.30.110.10">
    <property type="entry name" value="Electron Transport, Fmn-binding Protein, Chain A"/>
    <property type="match status" value="1"/>
</dbReference>
<protein>
    <submittedName>
        <fullName evidence="2">Flavin reductase like domain-containing protein</fullName>
    </submittedName>
</protein>
<feature type="domain" description="Flavin reductase like" evidence="1">
    <location>
        <begin position="31"/>
        <end position="66"/>
    </location>
</feature>
<accession>A0A7Z7FN11</accession>
<dbReference type="InterPro" id="IPR002563">
    <property type="entry name" value="Flavin_Rdtase-like_dom"/>
</dbReference>
<gene>
    <name evidence="2" type="ORF">SAMN04487926_13143</name>
</gene>
<dbReference type="AlphaFoldDB" id="A0A7Z7FN11"/>
<comment type="caution">
    <text evidence="2">The sequence shown here is derived from an EMBL/GenBank/DDBJ whole genome shotgun (WGS) entry which is preliminary data.</text>
</comment>
<dbReference type="Pfam" id="PF01613">
    <property type="entry name" value="Flavin_Reduct"/>
    <property type="match status" value="1"/>
</dbReference>
<proteinExistence type="predicted"/>
<sequence>MNARALPVGDRDVAGIALEHCFDERRFRHALGRFATGVVVISSGSGESLHAMTANAFMSGSLKPPLSDGESPRVVRNCLCRTLHAGPHIQPQRTHV</sequence>
<dbReference type="SUPFAM" id="SSF50475">
    <property type="entry name" value="FMN-binding split barrel"/>
    <property type="match status" value="1"/>
</dbReference>
<evidence type="ECO:0000313" key="3">
    <source>
        <dbReference type="Proteomes" id="UP000198900"/>
    </source>
</evidence>
<dbReference type="InterPro" id="IPR012349">
    <property type="entry name" value="Split_barrel_FMN-bd"/>
</dbReference>
<dbReference type="Proteomes" id="UP000198900">
    <property type="component" value="Unassembled WGS sequence"/>
</dbReference>
<evidence type="ECO:0000313" key="2">
    <source>
        <dbReference type="EMBL" id="SDJ04872.1"/>
    </source>
</evidence>
<evidence type="ECO:0000259" key="1">
    <source>
        <dbReference type="Pfam" id="PF01613"/>
    </source>
</evidence>